<evidence type="ECO:0000256" key="1">
    <source>
        <dbReference type="SAM" id="MobiDB-lite"/>
    </source>
</evidence>
<dbReference type="InterPro" id="IPR036537">
    <property type="entry name" value="Adaptor_Cbl_N_dom_sf"/>
</dbReference>
<gene>
    <name evidence="2" type="ORF">B0H17DRAFT_1204239</name>
</gene>
<feature type="compositionally biased region" description="Low complexity" evidence="1">
    <location>
        <begin position="177"/>
        <end position="199"/>
    </location>
</feature>
<sequence length="253" mass="27611">MAHYSASPNAPAVEATFDISATVLTTLTTAAQFAPLPFLQEASFLALAILNTVRGAKDNKEAFKSLANDACELVSAIICVYNDMAKDGQQPSLNLKKRVDDLIILLQRINTFAAKHASKGAMYRMVRLTSQSGKILQYRARLRQALDVFGLQSTISIHETVVQILQELREREPPPQSQNSGSHPSSPSSASASSSPAHPFGNLLQGNISGNIKINHINGNQEFHSTNHYTTVVDSFNHMNSRSNSQGWQGYDD</sequence>
<accession>A0AAD7GFM2</accession>
<name>A0AAD7GFM2_MYCRO</name>
<keyword evidence="3" id="KW-1185">Reference proteome</keyword>
<organism evidence="2 3">
    <name type="scientific">Mycena rosella</name>
    <name type="common">Pink bonnet</name>
    <name type="synonym">Agaricus rosellus</name>
    <dbReference type="NCBI Taxonomy" id="1033263"/>
    <lineage>
        <taxon>Eukaryota</taxon>
        <taxon>Fungi</taxon>
        <taxon>Dikarya</taxon>
        <taxon>Basidiomycota</taxon>
        <taxon>Agaricomycotina</taxon>
        <taxon>Agaricomycetes</taxon>
        <taxon>Agaricomycetidae</taxon>
        <taxon>Agaricales</taxon>
        <taxon>Marasmiineae</taxon>
        <taxon>Mycenaceae</taxon>
        <taxon>Mycena</taxon>
    </lineage>
</organism>
<dbReference type="GO" id="GO:0007166">
    <property type="term" value="P:cell surface receptor signaling pathway"/>
    <property type="evidence" value="ECO:0007669"/>
    <property type="project" value="InterPro"/>
</dbReference>
<evidence type="ECO:0000313" key="3">
    <source>
        <dbReference type="Proteomes" id="UP001221757"/>
    </source>
</evidence>
<reference evidence="2" key="1">
    <citation type="submission" date="2023-03" db="EMBL/GenBank/DDBJ databases">
        <title>Massive genome expansion in bonnet fungi (Mycena s.s.) driven by repeated elements and novel gene families across ecological guilds.</title>
        <authorList>
            <consortium name="Lawrence Berkeley National Laboratory"/>
            <person name="Harder C.B."/>
            <person name="Miyauchi S."/>
            <person name="Viragh M."/>
            <person name="Kuo A."/>
            <person name="Thoen E."/>
            <person name="Andreopoulos B."/>
            <person name="Lu D."/>
            <person name="Skrede I."/>
            <person name="Drula E."/>
            <person name="Henrissat B."/>
            <person name="Morin E."/>
            <person name="Kohler A."/>
            <person name="Barry K."/>
            <person name="LaButti K."/>
            <person name="Morin E."/>
            <person name="Salamov A."/>
            <person name="Lipzen A."/>
            <person name="Mereny Z."/>
            <person name="Hegedus B."/>
            <person name="Baldrian P."/>
            <person name="Stursova M."/>
            <person name="Weitz H."/>
            <person name="Taylor A."/>
            <person name="Grigoriev I.V."/>
            <person name="Nagy L.G."/>
            <person name="Martin F."/>
            <person name="Kauserud H."/>
        </authorList>
    </citation>
    <scope>NUCLEOTIDE SEQUENCE</scope>
    <source>
        <strain evidence="2">CBHHK067</strain>
    </source>
</reference>
<feature type="region of interest" description="Disordered" evidence="1">
    <location>
        <begin position="170"/>
        <end position="202"/>
    </location>
</feature>
<dbReference type="Gene3D" id="1.20.930.20">
    <property type="entry name" value="Adaptor protein Cbl, N-terminal domain"/>
    <property type="match status" value="1"/>
</dbReference>
<dbReference type="EMBL" id="JARKIE010000095">
    <property type="protein sequence ID" value="KAJ7686574.1"/>
    <property type="molecule type" value="Genomic_DNA"/>
</dbReference>
<dbReference type="InterPro" id="IPR059179">
    <property type="entry name" value="MLKL-like_MCAfunc"/>
</dbReference>
<protein>
    <submittedName>
        <fullName evidence="2">Uncharacterized protein</fullName>
    </submittedName>
</protein>
<evidence type="ECO:0000313" key="2">
    <source>
        <dbReference type="EMBL" id="KAJ7686574.1"/>
    </source>
</evidence>
<dbReference type="Proteomes" id="UP001221757">
    <property type="component" value="Unassembled WGS sequence"/>
</dbReference>
<proteinExistence type="predicted"/>
<dbReference type="AlphaFoldDB" id="A0AAD7GFM2"/>
<dbReference type="CDD" id="cd21037">
    <property type="entry name" value="MLKL_NTD"/>
    <property type="match status" value="1"/>
</dbReference>
<comment type="caution">
    <text evidence="2">The sequence shown here is derived from an EMBL/GenBank/DDBJ whole genome shotgun (WGS) entry which is preliminary data.</text>
</comment>